<reference evidence="1" key="1">
    <citation type="submission" date="2021-01" db="EMBL/GenBank/DDBJ databases">
        <authorList>
            <person name="Corre E."/>
            <person name="Pelletier E."/>
            <person name="Niang G."/>
            <person name="Scheremetjew M."/>
            <person name="Finn R."/>
            <person name="Kale V."/>
            <person name="Holt S."/>
            <person name="Cochrane G."/>
            <person name="Meng A."/>
            <person name="Brown T."/>
            <person name="Cohen L."/>
        </authorList>
    </citation>
    <scope>NUCLEOTIDE SEQUENCE</scope>
</reference>
<evidence type="ECO:0000313" key="1">
    <source>
        <dbReference type="EMBL" id="CAD8840296.1"/>
    </source>
</evidence>
<gene>
    <name evidence="1" type="ORF">NSCI0253_LOCUS14644</name>
</gene>
<accession>A0A7S1F3C8</accession>
<protein>
    <submittedName>
        <fullName evidence="1">Uncharacterized protein</fullName>
    </submittedName>
</protein>
<dbReference type="AlphaFoldDB" id="A0A7S1F3C8"/>
<name>A0A7S1F3C8_NOCSC</name>
<dbReference type="EMBL" id="HBFQ01020982">
    <property type="protein sequence ID" value="CAD8840296.1"/>
    <property type="molecule type" value="Transcribed_RNA"/>
</dbReference>
<organism evidence="1">
    <name type="scientific">Noctiluca scintillans</name>
    <name type="common">Sea sparkle</name>
    <name type="synonym">Red tide dinoflagellate</name>
    <dbReference type="NCBI Taxonomy" id="2966"/>
    <lineage>
        <taxon>Eukaryota</taxon>
        <taxon>Sar</taxon>
        <taxon>Alveolata</taxon>
        <taxon>Dinophyceae</taxon>
        <taxon>Noctilucales</taxon>
        <taxon>Noctilucaceae</taxon>
        <taxon>Noctiluca</taxon>
    </lineage>
</organism>
<sequence>MMSCIPTNRRRRSCVLAADSGSSDDEQPVAELVPLLQSPLQASNAMLRRDRTLQFASLRSTARRFRPRQRPDPVLDRTETESFDSALLHSIYERVSRTHTSLLTKLAQHNGLRQFGLDFQRAPPLEFLTMLPELESSIEGLHQFLADLSRELGQVELPPGFEALRASLVQYVAIIAAKTTETFQAQRKDLELLAQKSPLYSAVCPLLLRRLSAATGSCSRASSPLVSTTTSSQTTSPSYSGTIPVRGCLRSSALDYFNLPDAEFSDSGDEHEGAKEQPFSALFTVTVKESTVRIA</sequence>
<proteinExistence type="predicted"/>